<evidence type="ECO:0000256" key="1">
    <source>
        <dbReference type="ARBA" id="ARBA00010871"/>
    </source>
</evidence>
<keyword evidence="3" id="KW-0067">ATP-binding</keyword>
<reference evidence="5" key="1">
    <citation type="submission" date="2021-02" db="EMBL/GenBank/DDBJ databases">
        <authorList>
            <person name="Nowell W R."/>
        </authorList>
    </citation>
    <scope>NUCLEOTIDE SEQUENCE</scope>
</reference>
<dbReference type="SUPFAM" id="SSF82199">
    <property type="entry name" value="SET domain"/>
    <property type="match status" value="1"/>
</dbReference>
<gene>
    <name evidence="5" type="ORF">JYZ213_LOCUS2254</name>
</gene>
<dbReference type="Proteomes" id="UP000663845">
    <property type="component" value="Unassembled WGS sequence"/>
</dbReference>
<dbReference type="Gene3D" id="2.170.270.10">
    <property type="entry name" value="SET domain"/>
    <property type="match status" value="1"/>
</dbReference>
<comment type="caution">
    <text evidence="5">The sequence shown here is derived from an EMBL/GenBank/DDBJ whole genome shotgun (WGS) entry which is preliminary data.</text>
</comment>
<dbReference type="SUPFAM" id="SSF56059">
    <property type="entry name" value="Glutathione synthetase ATP-binding domain-like"/>
    <property type="match status" value="1"/>
</dbReference>
<feature type="domain" description="ATP-grasp" evidence="4">
    <location>
        <begin position="151"/>
        <end position="366"/>
    </location>
</feature>
<evidence type="ECO:0000256" key="2">
    <source>
        <dbReference type="ARBA" id="ARBA00022598"/>
    </source>
</evidence>
<dbReference type="InterPro" id="IPR011761">
    <property type="entry name" value="ATP-grasp"/>
</dbReference>
<dbReference type="PANTHER" id="PTHR23132">
    <property type="entry name" value="D-ALANINE--D-ALANINE LIGASE"/>
    <property type="match status" value="1"/>
</dbReference>
<dbReference type="EMBL" id="CAJNOG010000011">
    <property type="protein sequence ID" value="CAF0747152.1"/>
    <property type="molecule type" value="Genomic_DNA"/>
</dbReference>
<organism evidence="5 6">
    <name type="scientific">Adineta steineri</name>
    <dbReference type="NCBI Taxonomy" id="433720"/>
    <lineage>
        <taxon>Eukaryota</taxon>
        <taxon>Metazoa</taxon>
        <taxon>Spiralia</taxon>
        <taxon>Gnathifera</taxon>
        <taxon>Rotifera</taxon>
        <taxon>Eurotatoria</taxon>
        <taxon>Bdelloidea</taxon>
        <taxon>Adinetida</taxon>
        <taxon>Adinetidae</taxon>
        <taxon>Adineta</taxon>
    </lineage>
</organism>
<dbReference type="InterPro" id="IPR046341">
    <property type="entry name" value="SET_dom_sf"/>
</dbReference>
<dbReference type="Pfam" id="PF00856">
    <property type="entry name" value="SET"/>
    <property type="match status" value="1"/>
</dbReference>
<dbReference type="AlphaFoldDB" id="A0A813P483"/>
<comment type="similarity">
    <text evidence="1">Belongs to the D-alanine--D-alanine ligase family.</text>
</comment>
<name>A0A813P483_9BILA</name>
<proteinExistence type="inferred from homology"/>
<keyword evidence="3" id="KW-0547">Nucleotide-binding</keyword>
<dbReference type="GO" id="GO:0046872">
    <property type="term" value="F:metal ion binding"/>
    <property type="evidence" value="ECO:0007669"/>
    <property type="project" value="InterPro"/>
</dbReference>
<protein>
    <recommendedName>
        <fullName evidence="4">ATP-grasp domain-containing protein</fullName>
    </recommendedName>
</protein>
<evidence type="ECO:0000259" key="4">
    <source>
        <dbReference type="PROSITE" id="PS50975"/>
    </source>
</evidence>
<accession>A0A813P483</accession>
<evidence type="ECO:0000313" key="6">
    <source>
        <dbReference type="Proteomes" id="UP000663845"/>
    </source>
</evidence>
<dbReference type="Gene3D" id="3.30.470.20">
    <property type="entry name" value="ATP-grasp fold, B domain"/>
    <property type="match status" value="1"/>
</dbReference>
<evidence type="ECO:0000256" key="3">
    <source>
        <dbReference type="PROSITE-ProRule" id="PRU00409"/>
    </source>
</evidence>
<dbReference type="InterPro" id="IPR001214">
    <property type="entry name" value="SET_dom"/>
</dbReference>
<dbReference type="Pfam" id="PF07478">
    <property type="entry name" value="Dala_Dala_lig_C"/>
    <property type="match status" value="1"/>
</dbReference>
<evidence type="ECO:0000313" key="5">
    <source>
        <dbReference type="EMBL" id="CAF0747152.1"/>
    </source>
</evidence>
<dbReference type="GO" id="GO:0008716">
    <property type="term" value="F:D-alanine-D-alanine ligase activity"/>
    <property type="evidence" value="ECO:0007669"/>
    <property type="project" value="InterPro"/>
</dbReference>
<dbReference type="GO" id="GO:0005524">
    <property type="term" value="F:ATP binding"/>
    <property type="evidence" value="ECO:0007669"/>
    <property type="project" value="UniProtKB-UniRule"/>
</dbReference>
<keyword evidence="2" id="KW-0436">Ligase</keyword>
<dbReference type="PROSITE" id="PS50975">
    <property type="entry name" value="ATP_GRASP"/>
    <property type="match status" value="1"/>
</dbReference>
<sequence>MAKSDDDDLQIEMIGDERKTISFDINENKIKRVCIINIDKSYTIESTQVKHSNDSIKEQNQQPDVLYPHDAEQILKELDPNIIVQTIYLTPNARQSIGIIRRLKHDVDIFINLYDNVDETANKIIEYMQNEGIAFTGASFPFNDPTRIELKRLCRYNQLLTPKFALIIDLDKYNDDTLNQVANKLGGFPLFVKPEHGYDSVGINEKSLVCNVTDMKQRCSPVIDEFGGALIEQHIEGREFTVLVIGSKEDIFVFPPVEYHFVDKKTFITFEDKWGSNYTKSHWQLLDGKEQELIDDLILLAKQMYQAFNGDGYARMDIRQDQRTKQLFILDCNPNCSIFYRDSCSADFICQVNGWSKSRLMKFLLDQGLKRQREYHLKHSYIIKYSTKYGYGMYASRDLLTGDVVYSYENSMIKLITKQYAQQTFNQREMVAFNDYAWPLCENVYVLWHEDSAQWQPINHSCDPNVWVDGLQYVARRPIHEGEQLTVDYSTYTVSSHDFECWCESPLCRRRIQPNEYKEKWFQDRYGSHTTSYIQMLIEIDKMKNNKL</sequence>
<dbReference type="PANTHER" id="PTHR23132:SF23">
    <property type="entry name" value="D-ALANINE--D-ALANINE LIGASE B"/>
    <property type="match status" value="1"/>
</dbReference>
<dbReference type="InterPro" id="IPR011095">
    <property type="entry name" value="Dala_Dala_lig_C"/>
</dbReference>